<dbReference type="PANTHER" id="PTHR43476:SF5">
    <property type="entry name" value="FAD-DEPENDENT MONOOXYGENASE"/>
    <property type="match status" value="1"/>
</dbReference>
<sequence length="428" mass="47302">MTDGERTATTIETDCVVVGAGPAGLMLGLLLARTGVDVTVIEKHGDFLRDFRGDTIHPSTLEVMHELGLLDELLKLPHTEAPRLHAEIGGRDITIADFSRLRTRCRFIAFMPQWEFLDYLAREAGRSPKFRLVMQAEVTGLIEDNGRIAGVRAATPDGELTIRSALVVGADGRNSILREKAGLAIERFGAPRDVLWMQLSHQPDDPPYTMGHGGPRQGFVMVDRGSYWQCGYVVRKGSFDDVKARGIEAFRAAVAAASPLPADRVEEIRSWDDVHRLSVRIDRLKRWWRPGLICIGDAAHAMSPIGGFGVNLAIQDAVAAANILAAPLRGNGLTDRHLAAVEARRSFPTRATQKLQLMMQRDRRKREKEDATRNGPPSFMRFIARWPVLAHLAGRLVGIGFRPEHVRDRAMAGPRSQGAVPETMEARP</sequence>
<organism evidence="4">
    <name type="scientific">uncultured Pleomorphomonas sp</name>
    <dbReference type="NCBI Taxonomy" id="442121"/>
    <lineage>
        <taxon>Bacteria</taxon>
        <taxon>Pseudomonadati</taxon>
        <taxon>Pseudomonadota</taxon>
        <taxon>Alphaproteobacteria</taxon>
        <taxon>Hyphomicrobiales</taxon>
        <taxon>Pleomorphomonadaceae</taxon>
        <taxon>Pleomorphomonas</taxon>
        <taxon>environmental samples</taxon>
    </lineage>
</organism>
<accession>A0A212LF73</accession>
<dbReference type="EMBL" id="FMJD01000008">
    <property type="protein sequence ID" value="SCM76211.1"/>
    <property type="molecule type" value="Genomic_DNA"/>
</dbReference>
<reference evidence="4" key="1">
    <citation type="submission" date="2016-08" db="EMBL/GenBank/DDBJ databases">
        <authorList>
            <person name="Seilhamer J.J."/>
        </authorList>
    </citation>
    <scope>NUCLEOTIDE SEQUENCE</scope>
    <source>
        <strain evidence="4">86</strain>
    </source>
</reference>
<name>A0A212LF73_9HYPH</name>
<dbReference type="InterPro" id="IPR002938">
    <property type="entry name" value="FAD-bd"/>
</dbReference>
<feature type="domain" description="FAD-binding" evidence="3">
    <location>
        <begin position="12"/>
        <end position="353"/>
    </location>
</feature>
<evidence type="ECO:0000313" key="4">
    <source>
        <dbReference type="EMBL" id="SCM76211.1"/>
    </source>
</evidence>
<evidence type="ECO:0000256" key="2">
    <source>
        <dbReference type="SAM" id="MobiDB-lite"/>
    </source>
</evidence>
<dbReference type="PRINTS" id="PR00420">
    <property type="entry name" value="RNGMNOXGNASE"/>
</dbReference>
<evidence type="ECO:0000256" key="1">
    <source>
        <dbReference type="ARBA" id="ARBA00023002"/>
    </source>
</evidence>
<keyword evidence="1" id="KW-0560">Oxidoreductase</keyword>
<dbReference type="NCBIfam" id="NF004835">
    <property type="entry name" value="PRK06185.1-4"/>
    <property type="match status" value="1"/>
</dbReference>
<dbReference type="NCBIfam" id="NF004833">
    <property type="entry name" value="PRK06185.1-1"/>
    <property type="match status" value="1"/>
</dbReference>
<dbReference type="PANTHER" id="PTHR43476">
    <property type="entry name" value="3-(3-HYDROXY-PHENYL)PROPIONATE/3-HYDROXYCINNAMIC ACID HYDROXYLASE"/>
    <property type="match status" value="1"/>
</dbReference>
<dbReference type="AlphaFoldDB" id="A0A212LF73"/>
<proteinExistence type="predicted"/>
<dbReference type="RefSeq" id="WP_288196443.1">
    <property type="nucleotide sequence ID" value="NZ_LT608334.1"/>
</dbReference>
<dbReference type="Pfam" id="PF01494">
    <property type="entry name" value="FAD_binding_3"/>
    <property type="match status" value="1"/>
</dbReference>
<evidence type="ECO:0000259" key="3">
    <source>
        <dbReference type="Pfam" id="PF01494"/>
    </source>
</evidence>
<protein>
    <recommendedName>
        <fullName evidence="3">FAD-binding domain-containing protein</fullName>
    </recommendedName>
</protein>
<dbReference type="InterPro" id="IPR036188">
    <property type="entry name" value="FAD/NAD-bd_sf"/>
</dbReference>
<dbReference type="Gene3D" id="3.50.50.60">
    <property type="entry name" value="FAD/NAD(P)-binding domain"/>
    <property type="match status" value="2"/>
</dbReference>
<dbReference type="InterPro" id="IPR050631">
    <property type="entry name" value="PheA/TfdB_FAD_monoxygenase"/>
</dbReference>
<dbReference type="SUPFAM" id="SSF51905">
    <property type="entry name" value="FAD/NAD(P)-binding domain"/>
    <property type="match status" value="1"/>
</dbReference>
<dbReference type="GO" id="GO:0071949">
    <property type="term" value="F:FAD binding"/>
    <property type="evidence" value="ECO:0007669"/>
    <property type="project" value="InterPro"/>
</dbReference>
<feature type="region of interest" description="Disordered" evidence="2">
    <location>
        <begin position="357"/>
        <end position="376"/>
    </location>
</feature>
<gene>
    <name evidence="4" type="ORF">KL86PLE_40016</name>
</gene>
<dbReference type="NCBIfam" id="NF004834">
    <property type="entry name" value="PRK06185.1-3"/>
    <property type="match status" value="1"/>
</dbReference>
<dbReference type="GO" id="GO:0016491">
    <property type="term" value="F:oxidoreductase activity"/>
    <property type="evidence" value="ECO:0007669"/>
    <property type="project" value="UniProtKB-KW"/>
</dbReference>